<reference evidence="2" key="1">
    <citation type="journal article" date="2019" name="Int. J. Syst. Evol. Microbiol.">
        <title>The Global Catalogue of Microorganisms (GCM) 10K type strain sequencing project: providing services to taxonomists for standard genome sequencing and annotation.</title>
        <authorList>
            <consortium name="The Broad Institute Genomics Platform"/>
            <consortium name="The Broad Institute Genome Sequencing Center for Infectious Disease"/>
            <person name="Wu L."/>
            <person name="Ma J."/>
        </authorList>
    </citation>
    <scope>NUCLEOTIDE SEQUENCE [LARGE SCALE GENOMIC DNA]</scope>
    <source>
        <strain evidence="2">CCUG 61948</strain>
    </source>
</reference>
<organism evidence="1 2">
    <name type="scientific">Maribacter chungangensis</name>
    <dbReference type="NCBI Taxonomy" id="1069117"/>
    <lineage>
        <taxon>Bacteria</taxon>
        <taxon>Pseudomonadati</taxon>
        <taxon>Bacteroidota</taxon>
        <taxon>Flavobacteriia</taxon>
        <taxon>Flavobacteriales</taxon>
        <taxon>Flavobacteriaceae</taxon>
        <taxon>Maribacter</taxon>
    </lineage>
</organism>
<name>A0ABW3B037_9FLAO</name>
<proteinExistence type="predicted"/>
<keyword evidence="2" id="KW-1185">Reference proteome</keyword>
<dbReference type="EMBL" id="JBHTHY010000003">
    <property type="protein sequence ID" value="MFD0796221.1"/>
    <property type="molecule type" value="Genomic_DNA"/>
</dbReference>
<protein>
    <submittedName>
        <fullName evidence="1">Uncharacterized protein</fullName>
    </submittedName>
</protein>
<gene>
    <name evidence="1" type="ORF">ACFQZJ_02015</name>
</gene>
<dbReference type="RefSeq" id="WP_379931907.1">
    <property type="nucleotide sequence ID" value="NZ_JBHTHY010000003.1"/>
</dbReference>
<sequence>MKLFAPKIETKKLTKKELALYHNLNAVPYGNALATSVSQKLIKSKDAHHGLYHSHRDYCGLGLFYENGLFTLATVNDGYGPDSTVASFDSQTYFISWLAHENDQSMSLYGEKFNNQTITKIRLEWYLEDNYSPVWNAYCTYVRSF</sequence>
<evidence type="ECO:0000313" key="1">
    <source>
        <dbReference type="EMBL" id="MFD0796221.1"/>
    </source>
</evidence>
<dbReference type="Proteomes" id="UP001597012">
    <property type="component" value="Unassembled WGS sequence"/>
</dbReference>
<accession>A0ABW3B037</accession>
<evidence type="ECO:0000313" key="2">
    <source>
        <dbReference type="Proteomes" id="UP001597012"/>
    </source>
</evidence>
<comment type="caution">
    <text evidence="1">The sequence shown here is derived from an EMBL/GenBank/DDBJ whole genome shotgun (WGS) entry which is preliminary data.</text>
</comment>